<dbReference type="GO" id="GO:0004467">
    <property type="term" value="F:long-chain fatty acid-CoA ligase activity"/>
    <property type="evidence" value="ECO:0007669"/>
    <property type="project" value="TreeGrafter"/>
</dbReference>
<feature type="domain" description="AMP-dependent synthetase/ligase" evidence="3">
    <location>
        <begin position="34"/>
        <end position="442"/>
    </location>
</feature>
<reference evidence="4" key="1">
    <citation type="journal article" date="2014" name="Int. J. Syst. Evol. Microbiol.">
        <title>Complete genome sequence of Corynebacterium casei LMG S-19264T (=DSM 44701T), isolated from a smear-ripened cheese.</title>
        <authorList>
            <consortium name="US DOE Joint Genome Institute (JGI-PGF)"/>
            <person name="Walter F."/>
            <person name="Albersmeier A."/>
            <person name="Kalinowski J."/>
            <person name="Ruckert C."/>
        </authorList>
    </citation>
    <scope>NUCLEOTIDE SEQUENCE</scope>
    <source>
        <strain evidence="4">CGMCC 1.15360</strain>
    </source>
</reference>
<keyword evidence="2" id="KW-0067">ATP-binding</keyword>
<dbReference type="OrthoDB" id="7415522at2"/>
<keyword evidence="1" id="KW-0547">Nucleotide-binding</keyword>
<dbReference type="Pfam" id="PF00501">
    <property type="entry name" value="AMP-binding"/>
    <property type="match status" value="1"/>
</dbReference>
<dbReference type="Proteomes" id="UP000612349">
    <property type="component" value="Unassembled WGS sequence"/>
</dbReference>
<reference evidence="4" key="2">
    <citation type="submission" date="2020-09" db="EMBL/GenBank/DDBJ databases">
        <authorList>
            <person name="Sun Q."/>
            <person name="Zhou Y."/>
        </authorList>
    </citation>
    <scope>NUCLEOTIDE SEQUENCE</scope>
    <source>
        <strain evidence="4">CGMCC 1.15360</strain>
    </source>
</reference>
<evidence type="ECO:0000313" key="5">
    <source>
        <dbReference type="Proteomes" id="UP000612349"/>
    </source>
</evidence>
<dbReference type="SUPFAM" id="SSF56801">
    <property type="entry name" value="Acetyl-CoA synthetase-like"/>
    <property type="match status" value="1"/>
</dbReference>
<dbReference type="EMBL" id="BMIP01000001">
    <property type="protein sequence ID" value="GGD60400.1"/>
    <property type="molecule type" value="Genomic_DNA"/>
</dbReference>
<name>A0A917DQX5_9SPHN</name>
<evidence type="ECO:0000259" key="3">
    <source>
        <dbReference type="Pfam" id="PF00501"/>
    </source>
</evidence>
<proteinExistence type="predicted"/>
<dbReference type="InterPro" id="IPR000873">
    <property type="entry name" value="AMP-dep_synth/lig_dom"/>
</dbReference>
<dbReference type="CDD" id="cd05907">
    <property type="entry name" value="VL_LC_FACS_like"/>
    <property type="match status" value="1"/>
</dbReference>
<comment type="caution">
    <text evidence="4">The sequence shown here is derived from an EMBL/GenBank/DDBJ whole genome shotgun (WGS) entry which is preliminary data.</text>
</comment>
<evidence type="ECO:0000313" key="4">
    <source>
        <dbReference type="EMBL" id="GGD60400.1"/>
    </source>
</evidence>
<dbReference type="PANTHER" id="PTHR43272">
    <property type="entry name" value="LONG-CHAIN-FATTY-ACID--COA LIGASE"/>
    <property type="match status" value="1"/>
</dbReference>
<accession>A0A917DQX5</accession>
<dbReference type="InterPro" id="IPR042099">
    <property type="entry name" value="ANL_N_sf"/>
</dbReference>
<evidence type="ECO:0000256" key="1">
    <source>
        <dbReference type="ARBA" id="ARBA00022741"/>
    </source>
</evidence>
<sequence length="612" mass="67665">MAKGSNRPETGPHGFSLSDIEKAPNLVSMFLDRADVMGDVPFLTRKVDGEWVSQSWRETVAQVCLLSDALLKLGLDKGDRVLLVSENRPEWCIADLAIMGAGMVTVPAYTTNTVHDHQHVLENSGARAVIVSGPKLAQTLLPAAVTSECAEHVIAMEPVRPSQSLNHHNWADLLKGDAETARHAMEARIAGISREELACIIYTSGTGGSPRGVRQHHGAILHNCAGAGEVIAQDFGWEEERFLSFLPLSHAYEHTGGQHFPICLGAEIWYSEGLEKLSSNIEEVSPTIMVVVPRLFEVLRTRILKQVQKQGGLAEKLLARSSTHAERASNRKSRPLIDFLEDKVFDKTLRPKVRAKFGGRIKALVSGGAPLNPEIGYFFTGLGLPLLQGYGQTESGPVISVTRPKSGLRMDTVGPPLKNVDVRIADDGEILCRGELVMHGYWHNAEETAKALKDGWLHTGDIGHIDERGRIVITDRKKDMIVNDKGDNIAPQRVEGMLTLQPEIGQAMISGDRKPYVVGLLVPDPEWVREWAKAHDKTGDWTEWREDPELAAAMRAAVDRVNAQLSVIEKVRRIMIADEPFAIENEELTPSMKIRRHVLRARYGERLGAMYR</sequence>
<organism evidence="4 5">
    <name type="scientific">Croceicoccus mobilis</name>
    <dbReference type="NCBI Taxonomy" id="1703339"/>
    <lineage>
        <taxon>Bacteria</taxon>
        <taxon>Pseudomonadati</taxon>
        <taxon>Pseudomonadota</taxon>
        <taxon>Alphaproteobacteria</taxon>
        <taxon>Sphingomonadales</taxon>
        <taxon>Erythrobacteraceae</taxon>
        <taxon>Croceicoccus</taxon>
    </lineage>
</organism>
<dbReference type="AlphaFoldDB" id="A0A917DQX5"/>
<dbReference type="Pfam" id="PF23562">
    <property type="entry name" value="AMP-binding_C_3"/>
    <property type="match status" value="1"/>
</dbReference>
<dbReference type="GO" id="GO:0016020">
    <property type="term" value="C:membrane"/>
    <property type="evidence" value="ECO:0007669"/>
    <property type="project" value="TreeGrafter"/>
</dbReference>
<keyword evidence="5" id="KW-1185">Reference proteome</keyword>
<dbReference type="RefSeq" id="WP_066773500.1">
    <property type="nucleotide sequence ID" value="NZ_BMIP01000001.1"/>
</dbReference>
<evidence type="ECO:0000256" key="2">
    <source>
        <dbReference type="ARBA" id="ARBA00022840"/>
    </source>
</evidence>
<dbReference type="GO" id="GO:0005524">
    <property type="term" value="F:ATP binding"/>
    <property type="evidence" value="ECO:0007669"/>
    <property type="project" value="UniProtKB-KW"/>
</dbReference>
<gene>
    <name evidence="4" type="ORF">GCM10010990_07300</name>
</gene>
<dbReference type="PANTHER" id="PTHR43272:SF33">
    <property type="entry name" value="AMP-BINDING DOMAIN-CONTAINING PROTEIN-RELATED"/>
    <property type="match status" value="1"/>
</dbReference>
<protein>
    <submittedName>
        <fullName evidence="4">AMP-dependent synthetase</fullName>
    </submittedName>
</protein>
<dbReference type="Gene3D" id="3.40.50.12780">
    <property type="entry name" value="N-terminal domain of ligase-like"/>
    <property type="match status" value="1"/>
</dbReference>